<dbReference type="GO" id="GO:0015366">
    <property type="term" value="F:malate:proton symporter activity"/>
    <property type="evidence" value="ECO:0007669"/>
    <property type="project" value="TreeGrafter"/>
</dbReference>
<keyword evidence="7 9" id="KW-1133">Transmembrane helix</keyword>
<keyword evidence="8 9" id="KW-0472">Membrane</keyword>
<evidence type="ECO:0000256" key="3">
    <source>
        <dbReference type="ARBA" id="ARBA00022448"/>
    </source>
</evidence>
<dbReference type="Pfam" id="PF00375">
    <property type="entry name" value="SDF"/>
    <property type="match status" value="1"/>
</dbReference>
<feature type="transmembrane region" description="Helical" evidence="9">
    <location>
        <begin position="226"/>
        <end position="246"/>
    </location>
</feature>
<organism evidence="10 11">
    <name type="scientific">Telmatospirillum siberiense</name>
    <dbReference type="NCBI Taxonomy" id="382514"/>
    <lineage>
        <taxon>Bacteria</taxon>
        <taxon>Pseudomonadati</taxon>
        <taxon>Pseudomonadota</taxon>
        <taxon>Alphaproteobacteria</taxon>
        <taxon>Rhodospirillales</taxon>
        <taxon>Rhodospirillaceae</taxon>
        <taxon>Telmatospirillum</taxon>
    </lineage>
</organism>
<comment type="subcellular location">
    <subcellularLocation>
        <location evidence="1">Cell inner membrane</location>
        <topology evidence="1">Multi-pass membrane protein</topology>
    </subcellularLocation>
</comment>
<dbReference type="PRINTS" id="PR00173">
    <property type="entry name" value="EDTRNSPORT"/>
</dbReference>
<keyword evidence="5 9" id="KW-0812">Transmembrane</keyword>
<dbReference type="InterPro" id="IPR036458">
    <property type="entry name" value="Na:dicarbo_symporter_sf"/>
</dbReference>
<reference evidence="11" key="1">
    <citation type="submission" date="2017-12" db="EMBL/GenBank/DDBJ databases">
        <title>Draft genome sequence of Telmatospirillum siberiense 26-4b1T, an acidotolerant peatland alphaproteobacterium potentially involved in sulfur cycling.</title>
        <authorList>
            <person name="Hausmann B."/>
            <person name="Pjevac P."/>
            <person name="Schreck K."/>
            <person name="Herbold C.W."/>
            <person name="Daims H."/>
            <person name="Wagner M."/>
            <person name="Pester M."/>
            <person name="Loy A."/>
        </authorList>
    </citation>
    <scope>NUCLEOTIDE SEQUENCE [LARGE SCALE GENOMIC DNA]</scope>
    <source>
        <strain evidence="11">26-4b1</strain>
    </source>
</reference>
<dbReference type="InterPro" id="IPR001991">
    <property type="entry name" value="Na-dicarboxylate_symporter"/>
</dbReference>
<dbReference type="InterPro" id="IPR018107">
    <property type="entry name" value="Na-dicarboxylate_symporter_CS"/>
</dbReference>
<proteinExistence type="inferred from homology"/>
<accession>A0A2N3PUG1</accession>
<dbReference type="PANTHER" id="PTHR42865">
    <property type="entry name" value="PROTON/GLUTAMATE-ASPARTATE SYMPORTER"/>
    <property type="match status" value="1"/>
</dbReference>
<dbReference type="GO" id="GO:0015141">
    <property type="term" value="F:succinate transmembrane transporter activity"/>
    <property type="evidence" value="ECO:0007669"/>
    <property type="project" value="TreeGrafter"/>
</dbReference>
<dbReference type="SUPFAM" id="SSF118215">
    <property type="entry name" value="Proton glutamate symport protein"/>
    <property type="match status" value="1"/>
</dbReference>
<evidence type="ECO:0000256" key="6">
    <source>
        <dbReference type="ARBA" id="ARBA00022847"/>
    </source>
</evidence>
<keyword evidence="4" id="KW-1003">Cell membrane</keyword>
<gene>
    <name evidence="10" type="ORF">CWS72_14125</name>
</gene>
<dbReference type="GO" id="GO:0070778">
    <property type="term" value="P:L-aspartate transmembrane transport"/>
    <property type="evidence" value="ECO:0007669"/>
    <property type="project" value="TreeGrafter"/>
</dbReference>
<evidence type="ECO:0000313" key="10">
    <source>
        <dbReference type="EMBL" id="PKU24018.1"/>
    </source>
</evidence>
<evidence type="ECO:0000256" key="2">
    <source>
        <dbReference type="ARBA" id="ARBA00006148"/>
    </source>
</evidence>
<evidence type="ECO:0000256" key="9">
    <source>
        <dbReference type="SAM" id="Phobius"/>
    </source>
</evidence>
<dbReference type="GO" id="GO:0015138">
    <property type="term" value="F:fumarate transmembrane transporter activity"/>
    <property type="evidence" value="ECO:0007669"/>
    <property type="project" value="TreeGrafter"/>
</dbReference>
<dbReference type="AlphaFoldDB" id="A0A2N3PUG1"/>
<evidence type="ECO:0000256" key="4">
    <source>
        <dbReference type="ARBA" id="ARBA00022475"/>
    </source>
</evidence>
<feature type="transmembrane region" description="Helical" evidence="9">
    <location>
        <begin position="7"/>
        <end position="27"/>
    </location>
</feature>
<dbReference type="PROSITE" id="PS00714">
    <property type="entry name" value="NA_DICARBOXYL_SYMP_2"/>
    <property type="match status" value="1"/>
</dbReference>
<comment type="caution">
    <text evidence="10">The sequence shown here is derived from an EMBL/GenBank/DDBJ whole genome shotgun (WGS) entry which is preliminary data.</text>
</comment>
<dbReference type="PANTHER" id="PTHR42865:SF1">
    <property type="entry name" value="AEROBIC C4-DICARBOXYLATE TRANSPORT PROTEIN"/>
    <property type="match status" value="1"/>
</dbReference>
<evidence type="ECO:0000256" key="8">
    <source>
        <dbReference type="ARBA" id="ARBA00023136"/>
    </source>
</evidence>
<keyword evidence="11" id="KW-1185">Reference proteome</keyword>
<keyword evidence="3" id="KW-0813">Transport</keyword>
<dbReference type="EMBL" id="PIUM01000015">
    <property type="protein sequence ID" value="PKU24018.1"/>
    <property type="molecule type" value="Genomic_DNA"/>
</dbReference>
<evidence type="ECO:0000256" key="7">
    <source>
        <dbReference type="ARBA" id="ARBA00022989"/>
    </source>
</evidence>
<feature type="transmembrane region" description="Helical" evidence="9">
    <location>
        <begin position="338"/>
        <end position="363"/>
    </location>
</feature>
<feature type="transmembrane region" description="Helical" evidence="9">
    <location>
        <begin position="79"/>
        <end position="101"/>
    </location>
</feature>
<dbReference type="NCBIfam" id="NF002461">
    <property type="entry name" value="PRK01663.1"/>
    <property type="match status" value="1"/>
</dbReference>
<evidence type="ECO:0000256" key="1">
    <source>
        <dbReference type="ARBA" id="ARBA00004429"/>
    </source>
</evidence>
<comment type="similarity">
    <text evidence="2">Belongs to the dicarboxylate/amino acid:cation symporter (DAACS) (TC 2.A.23) family.</text>
</comment>
<feature type="transmembrane region" description="Helical" evidence="9">
    <location>
        <begin position="152"/>
        <end position="170"/>
    </location>
</feature>
<dbReference type="Proteomes" id="UP000233293">
    <property type="component" value="Unassembled WGS sequence"/>
</dbReference>
<sequence length="432" mass="46099">MSNGTPFYRSLIFQMLVAVVIGSLVGYKYPDIGVALNPLAGGFIKLIKMIVVLLIFATVSVGVAKLGDIKKVGRIGIKSLVYFEIVSTIALAFGLLVVNLFKPGVGMNINPAELDAKLVAGYATNAQSLSVVDFILNIIPASAVNAFAQGNILQVLLFALFVGFALLHIGKRAQPLVDTIERWSEVIFAIVGAIMKLAPLAVFGAVGYTIGKFGIASLIALGKLVALFYLTNIFFMVVILGAIAYLSGFNLWKFIKYLSEELVLVFCTASSEAALPRLIRKLENAGCSVPVVGFVVPTGYSFNLDGSYIYLTMSAIFIAQATNIDLSMAQQLGLLGIFLLTSKGVAGVTAGGFVVLAGTLSIFPDIPLVGLGLLLGIERFMDSMRTATNLLGNGVATMVIAKWERQRDDRRMLQVLNGEATEPLPEAELVEG</sequence>
<evidence type="ECO:0000256" key="5">
    <source>
        <dbReference type="ARBA" id="ARBA00022692"/>
    </source>
</evidence>
<dbReference type="FunFam" id="1.10.3860.10:FF:000001">
    <property type="entry name" value="C4-dicarboxylate transport protein"/>
    <property type="match status" value="1"/>
</dbReference>
<evidence type="ECO:0000313" key="11">
    <source>
        <dbReference type="Proteomes" id="UP000233293"/>
    </source>
</evidence>
<feature type="transmembrane region" description="Helical" evidence="9">
    <location>
        <begin position="285"/>
        <end position="302"/>
    </location>
</feature>
<dbReference type="GO" id="GO:0005886">
    <property type="term" value="C:plasma membrane"/>
    <property type="evidence" value="ECO:0007669"/>
    <property type="project" value="UniProtKB-SubCell"/>
</dbReference>
<feature type="transmembrane region" description="Helical" evidence="9">
    <location>
        <begin position="186"/>
        <end position="206"/>
    </location>
</feature>
<protein>
    <submittedName>
        <fullName evidence="10">C4-dicarboxylate transporter DctA</fullName>
    </submittedName>
</protein>
<dbReference type="Gene3D" id="1.10.3860.10">
    <property type="entry name" value="Sodium:dicarboxylate symporter"/>
    <property type="match status" value="1"/>
</dbReference>
<name>A0A2N3PUG1_9PROT</name>
<keyword evidence="6" id="KW-0769">Symport</keyword>
<feature type="transmembrane region" description="Helical" evidence="9">
    <location>
        <begin position="47"/>
        <end position="67"/>
    </location>
</feature>
<dbReference type="RefSeq" id="WP_101251279.1">
    <property type="nucleotide sequence ID" value="NZ_PIUM01000015.1"/>
</dbReference>
<dbReference type="OrthoDB" id="9766690at2"/>